<proteinExistence type="predicted"/>
<protein>
    <submittedName>
        <fullName evidence="2">Uncharacterized protein</fullName>
    </submittedName>
</protein>
<feature type="region of interest" description="Disordered" evidence="1">
    <location>
        <begin position="1"/>
        <end position="29"/>
    </location>
</feature>
<dbReference type="Proteomes" id="UP001165085">
    <property type="component" value="Unassembled WGS sequence"/>
</dbReference>
<reference evidence="3" key="1">
    <citation type="journal article" date="2023" name="Commun. Biol.">
        <title>Genome analysis of Parmales, the sister group of diatoms, reveals the evolutionary specialization of diatoms from phago-mixotrophs to photoautotrophs.</title>
        <authorList>
            <person name="Ban H."/>
            <person name="Sato S."/>
            <person name="Yoshikawa S."/>
            <person name="Yamada K."/>
            <person name="Nakamura Y."/>
            <person name="Ichinomiya M."/>
            <person name="Sato N."/>
            <person name="Blanc-Mathieu R."/>
            <person name="Endo H."/>
            <person name="Kuwata A."/>
            <person name="Ogata H."/>
        </authorList>
    </citation>
    <scope>NUCLEOTIDE SEQUENCE [LARGE SCALE GENOMIC DNA]</scope>
    <source>
        <strain evidence="3">NIES 3701</strain>
    </source>
</reference>
<gene>
    <name evidence="2" type="ORF">TrST_g10975</name>
</gene>
<dbReference type="EMBL" id="BRXY01000537">
    <property type="protein sequence ID" value="GMH98965.1"/>
    <property type="molecule type" value="Genomic_DNA"/>
</dbReference>
<evidence type="ECO:0000313" key="2">
    <source>
        <dbReference type="EMBL" id="GMH98965.1"/>
    </source>
</evidence>
<evidence type="ECO:0000313" key="3">
    <source>
        <dbReference type="Proteomes" id="UP001165085"/>
    </source>
</evidence>
<keyword evidence="3" id="KW-1185">Reference proteome</keyword>
<comment type="caution">
    <text evidence="2">The sequence shown here is derived from an EMBL/GenBank/DDBJ whole genome shotgun (WGS) entry which is preliminary data.</text>
</comment>
<evidence type="ECO:0000256" key="1">
    <source>
        <dbReference type="SAM" id="MobiDB-lite"/>
    </source>
</evidence>
<feature type="compositionally biased region" description="Pro residues" evidence="1">
    <location>
        <begin position="1"/>
        <end position="12"/>
    </location>
</feature>
<dbReference type="AlphaFoldDB" id="A0A9W7C6L7"/>
<dbReference type="OrthoDB" id="187057at2759"/>
<sequence>MSRPSSVPPPPSSITVKVKAVTKDPHHPDYPENPEWIMGDILELTIDPAAKFKDLALMIKEIKAIPLIRMNFVLPPARSIQREKWEKTLRQVGVYNKGTLRLEPTMDGGWEWEKIEYYWGKVIEDLEANIDPKEGTSFDELNAKVELPPTMRGTKLQDFIRKYPDKFHMEVNTSGKNDMWVKIQKKGDRALPTWV</sequence>
<name>A0A9W7C6L7_9STRA</name>
<accession>A0A9W7C6L7</accession>
<organism evidence="2 3">
    <name type="scientific">Triparma strigata</name>
    <dbReference type="NCBI Taxonomy" id="1606541"/>
    <lineage>
        <taxon>Eukaryota</taxon>
        <taxon>Sar</taxon>
        <taxon>Stramenopiles</taxon>
        <taxon>Ochrophyta</taxon>
        <taxon>Bolidophyceae</taxon>
        <taxon>Parmales</taxon>
        <taxon>Triparmaceae</taxon>
        <taxon>Triparma</taxon>
    </lineage>
</organism>